<keyword evidence="1" id="KW-0805">Transcription regulation</keyword>
<dbReference type="EMBL" id="CP093365">
    <property type="protein sequence ID" value="UQS83089.1"/>
    <property type="molecule type" value="Genomic_DNA"/>
</dbReference>
<feature type="domain" description="HTH araC/xylS-type" evidence="4">
    <location>
        <begin position="177"/>
        <end position="275"/>
    </location>
</feature>
<keyword evidence="6" id="KW-1185">Reference proteome</keyword>
<evidence type="ECO:0000259" key="4">
    <source>
        <dbReference type="PROSITE" id="PS01124"/>
    </source>
</evidence>
<dbReference type="PANTHER" id="PTHR43280">
    <property type="entry name" value="ARAC-FAMILY TRANSCRIPTIONAL REGULATOR"/>
    <property type="match status" value="1"/>
</dbReference>
<dbReference type="Gene3D" id="2.60.120.280">
    <property type="entry name" value="Regulatory protein AraC"/>
    <property type="match status" value="1"/>
</dbReference>
<dbReference type="PANTHER" id="PTHR43280:SF30">
    <property type="entry name" value="MMSAB OPERON REGULATORY PROTEIN"/>
    <property type="match status" value="1"/>
</dbReference>
<dbReference type="Proteomes" id="UP000831947">
    <property type="component" value="Chromosome"/>
</dbReference>
<dbReference type="RefSeq" id="WP_249512316.1">
    <property type="nucleotide sequence ID" value="NZ_CP093365.1"/>
</dbReference>
<reference evidence="5 6" key="1">
    <citation type="journal article" date="2022" name="Int. J. Syst. Evol. Microbiol.">
        <title>Apilactobacillus apisilvae sp. nov., Nicolia spurrieriana gen. nov. sp. nov., Bombilactobacillus folatiphilus sp. nov. and Bombilactobacillus thymidiniphilus sp. nov., four new lactic acid bacterial isolates from stingless bees Tetragonula carbonaria and Austroplebeia australis.</title>
        <authorList>
            <person name="Oliphant S.A."/>
            <person name="Watson-Haigh N.S."/>
            <person name="Sumby K.M."/>
            <person name="Gardner J."/>
            <person name="Groom S."/>
            <person name="Jiranek V."/>
        </authorList>
    </citation>
    <scope>NUCLEOTIDE SEQUENCE [LARGE SCALE GENOMIC DNA]</scope>
    <source>
        <strain evidence="5 6">SG4_A1</strain>
    </source>
</reference>
<dbReference type="CDD" id="cd06986">
    <property type="entry name" value="cupin_MmsR-like_N"/>
    <property type="match status" value="1"/>
</dbReference>
<name>A0ABY4PBG0_9LACO</name>
<dbReference type="InterPro" id="IPR009057">
    <property type="entry name" value="Homeodomain-like_sf"/>
</dbReference>
<dbReference type="InterPro" id="IPR018062">
    <property type="entry name" value="HTH_AraC-typ_CS"/>
</dbReference>
<dbReference type="InterPro" id="IPR037923">
    <property type="entry name" value="HTH-like"/>
</dbReference>
<organism evidence="5 6">
    <name type="scientific">Bombilactobacillus thymidiniphilus</name>
    <dbReference type="NCBI Taxonomy" id="2923363"/>
    <lineage>
        <taxon>Bacteria</taxon>
        <taxon>Bacillati</taxon>
        <taxon>Bacillota</taxon>
        <taxon>Bacilli</taxon>
        <taxon>Lactobacillales</taxon>
        <taxon>Lactobacillaceae</taxon>
        <taxon>Bombilactobacillus</taxon>
    </lineage>
</organism>
<dbReference type="InterPro" id="IPR018060">
    <property type="entry name" value="HTH_AraC"/>
</dbReference>
<keyword evidence="3" id="KW-0804">Transcription</keyword>
<dbReference type="PROSITE" id="PS01124">
    <property type="entry name" value="HTH_ARAC_FAMILY_2"/>
    <property type="match status" value="1"/>
</dbReference>
<protein>
    <submittedName>
        <fullName evidence="5">AraC family ligand binding domain-containing protein</fullName>
    </submittedName>
</protein>
<accession>A0ABY4PBG0</accession>
<dbReference type="Pfam" id="PF12833">
    <property type="entry name" value="HTH_18"/>
    <property type="match status" value="1"/>
</dbReference>
<evidence type="ECO:0000256" key="3">
    <source>
        <dbReference type="ARBA" id="ARBA00023163"/>
    </source>
</evidence>
<evidence type="ECO:0000313" key="5">
    <source>
        <dbReference type="EMBL" id="UQS83089.1"/>
    </source>
</evidence>
<keyword evidence="2" id="KW-0238">DNA-binding</keyword>
<sequence>MQKIINIFHQYKRPKQDLALSRTGIAQTLPGHSYGPAIRQDYIIHIILRGNGVFTANNQRYHLRAGQGFIIFPAEITFYQASQKQPWEYLFFSFSGQKARDYLQEIGFTQKRRVFNVHQLDIFEQLIHQSFHFRHKNIADDLQLTGLLYQLLAQLNQSSTKDIRFLNTKTYLSDCTQKTIQYMGTNFQKSLTIENISHSIGFERSHLTKVFKKDTQMTPKHYLTRLRVDYALDLLSTTDLSVATIANQSGFASTDVFIRSFKHLFATTPKQFQQTQLHNKDLYQTAQPHFSALDLSL</sequence>
<dbReference type="Gene3D" id="1.10.10.60">
    <property type="entry name" value="Homeodomain-like"/>
    <property type="match status" value="2"/>
</dbReference>
<gene>
    <name evidence="5" type="ORF">MOO47_04700</name>
</gene>
<dbReference type="PROSITE" id="PS00041">
    <property type="entry name" value="HTH_ARAC_FAMILY_1"/>
    <property type="match status" value="1"/>
</dbReference>
<dbReference type="InterPro" id="IPR003313">
    <property type="entry name" value="AraC-bd"/>
</dbReference>
<evidence type="ECO:0000256" key="1">
    <source>
        <dbReference type="ARBA" id="ARBA00023015"/>
    </source>
</evidence>
<dbReference type="Pfam" id="PF02311">
    <property type="entry name" value="AraC_binding"/>
    <property type="match status" value="1"/>
</dbReference>
<dbReference type="SUPFAM" id="SSF46689">
    <property type="entry name" value="Homeodomain-like"/>
    <property type="match status" value="2"/>
</dbReference>
<evidence type="ECO:0000313" key="6">
    <source>
        <dbReference type="Proteomes" id="UP000831947"/>
    </source>
</evidence>
<dbReference type="SMART" id="SM00342">
    <property type="entry name" value="HTH_ARAC"/>
    <property type="match status" value="1"/>
</dbReference>
<evidence type="ECO:0000256" key="2">
    <source>
        <dbReference type="ARBA" id="ARBA00023125"/>
    </source>
</evidence>
<dbReference type="SUPFAM" id="SSF51215">
    <property type="entry name" value="Regulatory protein AraC"/>
    <property type="match status" value="1"/>
</dbReference>
<proteinExistence type="predicted"/>